<feature type="region of interest" description="Disordered" evidence="1">
    <location>
        <begin position="14"/>
        <end position="55"/>
    </location>
</feature>
<evidence type="ECO:0000256" key="1">
    <source>
        <dbReference type="SAM" id="MobiDB-lite"/>
    </source>
</evidence>
<comment type="caution">
    <text evidence="2">The sequence shown here is derived from an EMBL/GenBank/DDBJ whole genome shotgun (WGS) entry which is preliminary data.</text>
</comment>
<feature type="non-terminal residue" evidence="2">
    <location>
        <position position="125"/>
    </location>
</feature>
<dbReference type="EMBL" id="CAAE01007507">
    <property type="protein sequence ID" value="CAF90373.1"/>
    <property type="molecule type" value="Genomic_DNA"/>
</dbReference>
<gene>
    <name evidence="2" type="ORF">GSTENG00004628001</name>
</gene>
<organism evidence="2">
    <name type="scientific">Tetraodon nigroviridis</name>
    <name type="common">Spotted green pufferfish</name>
    <name type="synonym">Chelonodon nigroviridis</name>
    <dbReference type="NCBI Taxonomy" id="99883"/>
    <lineage>
        <taxon>Eukaryota</taxon>
        <taxon>Metazoa</taxon>
        <taxon>Chordata</taxon>
        <taxon>Craniata</taxon>
        <taxon>Vertebrata</taxon>
        <taxon>Euteleostomi</taxon>
        <taxon>Actinopterygii</taxon>
        <taxon>Neopterygii</taxon>
        <taxon>Teleostei</taxon>
        <taxon>Neoteleostei</taxon>
        <taxon>Acanthomorphata</taxon>
        <taxon>Eupercaria</taxon>
        <taxon>Tetraodontiformes</taxon>
        <taxon>Tetradontoidea</taxon>
        <taxon>Tetraodontidae</taxon>
        <taxon>Tetraodon</taxon>
    </lineage>
</organism>
<reference evidence="2" key="2">
    <citation type="submission" date="2004-02" db="EMBL/GenBank/DDBJ databases">
        <authorList>
            <consortium name="Genoscope"/>
            <consortium name="Whitehead Institute Centre for Genome Research"/>
        </authorList>
    </citation>
    <scope>NUCLEOTIDE SEQUENCE</scope>
</reference>
<accession>Q4T9Q9</accession>
<proteinExistence type="predicted"/>
<dbReference type="AlphaFoldDB" id="Q4T9Q9"/>
<dbReference type="KEGG" id="tng:GSTEN00004628G001"/>
<evidence type="ECO:0000313" key="2">
    <source>
        <dbReference type="EMBL" id="CAF90373.1"/>
    </source>
</evidence>
<reference evidence="2" key="1">
    <citation type="journal article" date="2004" name="Nature">
        <title>Genome duplication in the teleost fish Tetraodon nigroviridis reveals the early vertebrate proto-karyotype.</title>
        <authorList>
            <person name="Jaillon O."/>
            <person name="Aury J.-M."/>
            <person name="Brunet F."/>
            <person name="Petit J.-L."/>
            <person name="Stange-Thomann N."/>
            <person name="Mauceli E."/>
            <person name="Bouneau L."/>
            <person name="Fischer C."/>
            <person name="Ozouf-Costaz C."/>
            <person name="Bernot A."/>
            <person name="Nicaud S."/>
            <person name="Jaffe D."/>
            <person name="Fisher S."/>
            <person name="Lutfalla G."/>
            <person name="Dossat C."/>
            <person name="Segurens B."/>
            <person name="Dasilva C."/>
            <person name="Salanoubat M."/>
            <person name="Levy M."/>
            <person name="Boudet N."/>
            <person name="Castellano S."/>
            <person name="Anthouard V."/>
            <person name="Jubin C."/>
            <person name="Castelli V."/>
            <person name="Katinka M."/>
            <person name="Vacherie B."/>
            <person name="Biemont C."/>
            <person name="Skalli Z."/>
            <person name="Cattolico L."/>
            <person name="Poulain J."/>
            <person name="De Berardinis V."/>
            <person name="Cruaud C."/>
            <person name="Duprat S."/>
            <person name="Brottier P."/>
            <person name="Coutanceau J.-P."/>
            <person name="Gouzy J."/>
            <person name="Parra G."/>
            <person name="Lardier G."/>
            <person name="Chapple C."/>
            <person name="McKernan K.J."/>
            <person name="McEwan P."/>
            <person name="Bosak S."/>
            <person name="Kellis M."/>
            <person name="Volff J.-N."/>
            <person name="Guigo R."/>
            <person name="Zody M.C."/>
            <person name="Mesirov J."/>
            <person name="Lindblad-Toh K."/>
            <person name="Birren B."/>
            <person name="Nusbaum C."/>
            <person name="Kahn D."/>
            <person name="Robinson-Rechavi M."/>
            <person name="Laudet V."/>
            <person name="Schachter V."/>
            <person name="Quetier F."/>
            <person name="Saurin W."/>
            <person name="Scarpelli C."/>
            <person name="Wincker P."/>
            <person name="Lander E.S."/>
            <person name="Weissenbach J."/>
            <person name="Roest Crollius H."/>
        </authorList>
    </citation>
    <scope>NUCLEOTIDE SEQUENCE [LARGE SCALE GENOMIC DNA]</scope>
</reference>
<name>Q4T9Q9_TETNG</name>
<sequence length="125" mass="12986">IAVEALEIRSKYPGMGSRATGAASPARLAIPAGGSGHKNAEPEGGDDSPGRSAGRSAVQTVWIIRRAGLRQAGLRWARPSHATTAATAPLRIPVRYSPYITRVLFALSGGHAGNCRARPRCSSGD</sequence>
<protein>
    <submittedName>
        <fullName evidence="2">(spotted green pufferfish) hypothetical protein</fullName>
    </submittedName>
</protein>